<proteinExistence type="predicted"/>
<dbReference type="AlphaFoldDB" id="A0A0L6JPE5"/>
<dbReference type="EMBL" id="LGTC01000001">
    <property type="protein sequence ID" value="KNY27664.1"/>
    <property type="molecule type" value="Genomic_DNA"/>
</dbReference>
<protein>
    <submittedName>
        <fullName evidence="1">Uncharacterized protein</fullName>
    </submittedName>
</protein>
<dbReference type="Proteomes" id="UP000036923">
    <property type="component" value="Unassembled WGS sequence"/>
</dbReference>
<dbReference type="RefSeq" id="WP_154673495.1">
    <property type="nucleotide sequence ID" value="NZ_JQKC01000034.1"/>
</dbReference>
<keyword evidence="2" id="KW-1185">Reference proteome</keyword>
<evidence type="ECO:0000313" key="1">
    <source>
        <dbReference type="EMBL" id="KNY27664.1"/>
    </source>
</evidence>
<comment type="caution">
    <text evidence="1">The sequence shown here is derived from an EMBL/GenBank/DDBJ whole genome shotgun (WGS) entry which is preliminary data.</text>
</comment>
<reference evidence="2" key="1">
    <citation type="submission" date="2015-07" db="EMBL/GenBank/DDBJ databases">
        <title>Near-Complete Genome Sequence of the Cellulolytic Bacterium Bacteroides (Pseudobacteroides) cellulosolvens ATCC 35603.</title>
        <authorList>
            <person name="Dassa B."/>
            <person name="Utturkar S.M."/>
            <person name="Klingeman D.M."/>
            <person name="Hurt R.A."/>
            <person name="Keller M."/>
            <person name="Xu J."/>
            <person name="Reddy Y.H.K."/>
            <person name="Borovok I."/>
            <person name="Grinberg I.R."/>
            <person name="Lamed R."/>
            <person name="Zhivin O."/>
            <person name="Bayer E.A."/>
            <person name="Brown S.D."/>
        </authorList>
    </citation>
    <scope>NUCLEOTIDE SEQUENCE [LARGE SCALE GENOMIC DNA]</scope>
    <source>
        <strain evidence="2">DSM 2933</strain>
    </source>
</reference>
<sequence>MENELFYCCNLMIKLLENLLLQNKITLEEFEKEVRLKRIFIEEIFNNYDLSHYSTTRT</sequence>
<evidence type="ECO:0000313" key="2">
    <source>
        <dbReference type="Proteomes" id="UP000036923"/>
    </source>
</evidence>
<organism evidence="1 2">
    <name type="scientific">Pseudobacteroides cellulosolvens ATCC 35603 = DSM 2933</name>
    <dbReference type="NCBI Taxonomy" id="398512"/>
    <lineage>
        <taxon>Bacteria</taxon>
        <taxon>Bacillati</taxon>
        <taxon>Bacillota</taxon>
        <taxon>Clostridia</taxon>
        <taxon>Eubacteriales</taxon>
        <taxon>Oscillospiraceae</taxon>
        <taxon>Pseudobacteroides</taxon>
    </lineage>
</organism>
<name>A0A0L6JPE5_9FIRM</name>
<accession>A0A0L6JPE5</accession>
<gene>
    <name evidence="1" type="ORF">Bccel_2935</name>
</gene>